<accession>A0ABM9UN53</accession>
<dbReference type="RefSeq" id="WP_156304286.1">
    <property type="nucleotide sequence ID" value="NZ_BCMV01000025.1"/>
</dbReference>
<dbReference type="Proteomes" id="UP000095488">
    <property type="component" value="Unassembled WGS sequence"/>
</dbReference>
<reference evidence="1 2" key="1">
    <citation type="submission" date="2015-09" db="EMBL/GenBank/DDBJ databases">
        <authorList>
            <consortium name="Pathogen Informatics"/>
        </authorList>
    </citation>
    <scope>NUCLEOTIDE SEQUENCE [LARGE SCALE GENOMIC DNA]</scope>
    <source>
        <strain evidence="1 2">2789STDY5834858</strain>
    </source>
</reference>
<comment type="caution">
    <text evidence="1">The sequence shown here is derived from an EMBL/GenBank/DDBJ whole genome shotgun (WGS) entry which is preliminary data.</text>
</comment>
<dbReference type="EMBL" id="CYZR01000002">
    <property type="protein sequence ID" value="CUN61140.1"/>
    <property type="molecule type" value="Genomic_DNA"/>
</dbReference>
<gene>
    <name evidence="1" type="ORF">ERS852473_00623</name>
</gene>
<name>A0ABM9UN53_SARVE</name>
<organism evidence="1 2">
    <name type="scientific">Sarcina ventriculi</name>
    <name type="common">Clostridium ventriculi</name>
    <dbReference type="NCBI Taxonomy" id="1267"/>
    <lineage>
        <taxon>Bacteria</taxon>
        <taxon>Bacillati</taxon>
        <taxon>Bacillota</taxon>
        <taxon>Clostridia</taxon>
        <taxon>Eubacteriales</taxon>
        <taxon>Clostridiaceae</taxon>
        <taxon>Sarcina</taxon>
    </lineage>
</organism>
<evidence type="ECO:0000313" key="1">
    <source>
        <dbReference type="EMBL" id="CUN61140.1"/>
    </source>
</evidence>
<keyword evidence="2" id="KW-1185">Reference proteome</keyword>
<sequence length="54" mass="6065">MKKKKHIKRNLLVGLAGAALVAAIVYDKMNKNKVVEANDEDEVIADKEEIIEEE</sequence>
<protein>
    <submittedName>
        <fullName evidence="1">Uncharacterized protein</fullName>
    </submittedName>
</protein>
<evidence type="ECO:0000313" key="2">
    <source>
        <dbReference type="Proteomes" id="UP000095488"/>
    </source>
</evidence>
<proteinExistence type="predicted"/>